<keyword evidence="5" id="KW-1185">Reference proteome</keyword>
<evidence type="ECO:0000256" key="1">
    <source>
        <dbReference type="ARBA" id="ARBA00022722"/>
    </source>
</evidence>
<feature type="chain" id="PRO_5004106747" evidence="3">
    <location>
        <begin position="21"/>
        <end position="413"/>
    </location>
</feature>
<dbReference type="GO" id="GO:0003723">
    <property type="term" value="F:RNA binding"/>
    <property type="evidence" value="ECO:0007669"/>
    <property type="project" value="InterPro"/>
</dbReference>
<dbReference type="HOGENOM" id="CLU_056748_1_0_1"/>
<dbReference type="Gene3D" id="3.10.450.30">
    <property type="entry name" value="Microbial ribonucleases"/>
    <property type="match status" value="1"/>
</dbReference>
<dbReference type="GO" id="GO:0004540">
    <property type="term" value="F:RNA nuclease activity"/>
    <property type="evidence" value="ECO:0007669"/>
    <property type="project" value="InterPro"/>
</dbReference>
<evidence type="ECO:0000256" key="2">
    <source>
        <dbReference type="ARBA" id="ARBA00022801"/>
    </source>
</evidence>
<dbReference type="SMR" id="N1JAR9"/>
<dbReference type="Proteomes" id="UP000015441">
    <property type="component" value="Unassembled WGS sequence"/>
</dbReference>
<proteinExistence type="predicted"/>
<accession>N1JAR9</accession>
<protein>
    <submittedName>
        <fullName evidence="4">Putative candidate secreted effector protein</fullName>
    </submittedName>
</protein>
<dbReference type="AlphaFoldDB" id="N1JAR9"/>
<evidence type="ECO:0000313" key="5">
    <source>
        <dbReference type="Proteomes" id="UP000015441"/>
    </source>
</evidence>
<dbReference type="GO" id="GO:0016787">
    <property type="term" value="F:hydrolase activity"/>
    <property type="evidence" value="ECO:0007669"/>
    <property type="project" value="UniProtKB-KW"/>
</dbReference>
<keyword evidence="2" id="KW-0378">Hydrolase</keyword>
<reference evidence="4 5" key="1">
    <citation type="journal article" date="2010" name="Science">
        <title>Genome expansion and gene loss in powdery mildew fungi reveal tradeoffs in extreme parasitism.</title>
        <authorList>
            <person name="Spanu P.D."/>
            <person name="Abbott J.C."/>
            <person name="Amselem J."/>
            <person name="Burgis T.A."/>
            <person name="Soanes D.M."/>
            <person name="Stueber K."/>
            <person name="Ver Loren van Themaat E."/>
            <person name="Brown J.K.M."/>
            <person name="Butcher S.A."/>
            <person name="Gurr S.J."/>
            <person name="Lebrun M.-H."/>
            <person name="Ridout C.J."/>
            <person name="Schulze-Lefert P."/>
            <person name="Talbot N.J."/>
            <person name="Ahmadinejad N."/>
            <person name="Ametz C."/>
            <person name="Barton G.R."/>
            <person name="Benjdia M."/>
            <person name="Bidzinski P."/>
            <person name="Bindschedler L.V."/>
            <person name="Both M."/>
            <person name="Brewer M.T."/>
            <person name="Cadle-Davidson L."/>
            <person name="Cadle-Davidson M.M."/>
            <person name="Collemare J."/>
            <person name="Cramer R."/>
            <person name="Frenkel O."/>
            <person name="Godfrey D."/>
            <person name="Harriman J."/>
            <person name="Hoede C."/>
            <person name="King B.C."/>
            <person name="Klages S."/>
            <person name="Kleemann J."/>
            <person name="Knoll D."/>
            <person name="Koti P.S."/>
            <person name="Kreplak J."/>
            <person name="Lopez-Ruiz F.J."/>
            <person name="Lu X."/>
            <person name="Maekawa T."/>
            <person name="Mahanil S."/>
            <person name="Micali C."/>
            <person name="Milgroom M.G."/>
            <person name="Montana G."/>
            <person name="Noir S."/>
            <person name="O'Connell R.J."/>
            <person name="Oberhaensli S."/>
            <person name="Parlange F."/>
            <person name="Pedersen C."/>
            <person name="Quesneville H."/>
            <person name="Reinhardt R."/>
            <person name="Rott M."/>
            <person name="Sacristan S."/>
            <person name="Schmidt S.M."/>
            <person name="Schoen M."/>
            <person name="Skamnioti P."/>
            <person name="Sommer H."/>
            <person name="Stephens A."/>
            <person name="Takahara H."/>
            <person name="Thordal-Christensen H."/>
            <person name="Vigouroux M."/>
            <person name="Wessling R."/>
            <person name="Wicker T."/>
            <person name="Panstruga R."/>
        </authorList>
    </citation>
    <scope>NUCLEOTIDE SEQUENCE [LARGE SCALE GENOMIC DNA]</scope>
    <source>
        <strain evidence="4">DH14</strain>
    </source>
</reference>
<dbReference type="OrthoDB" id="3604365at2759"/>
<feature type="signal peptide" evidence="3">
    <location>
        <begin position="1"/>
        <end position="20"/>
    </location>
</feature>
<organism evidence="4 5">
    <name type="scientific">Blumeria graminis f. sp. hordei (strain DH14)</name>
    <name type="common">Barley powdery mildew</name>
    <name type="synonym">Oidium monilioides f. sp. hordei</name>
    <dbReference type="NCBI Taxonomy" id="546991"/>
    <lineage>
        <taxon>Eukaryota</taxon>
        <taxon>Fungi</taxon>
        <taxon>Dikarya</taxon>
        <taxon>Ascomycota</taxon>
        <taxon>Pezizomycotina</taxon>
        <taxon>Leotiomycetes</taxon>
        <taxon>Erysiphales</taxon>
        <taxon>Erysiphaceae</taxon>
        <taxon>Blumeria</taxon>
        <taxon>Blumeria hordei</taxon>
    </lineage>
</organism>
<sequence>MWINFSVTLAISYLILQVNGDDVPYSDMYLPTGINGFVCGSEFHSIDHVREAAKNGAEAFFYRKRIVKFPKSFEDTKLFNVKSDILLSWPIMSTRNFYHRAPGKSRLIINTRGQILGIVVISFQKLSHRISYNKCIPVRRSLEENHEEQTMLNEYWGLANPTFGYNCDSKFFPKYIVDKIIGPNSLEYYQQRLSGKHKISCLQKYTGDEFSGVDLYWYPMHQKLSYKYTAGPPGRFRVVFDISNSEFKGIINIEERNKKCVIVWDLSSISSNNIYISSSTLNLDEVGDSYWPESCFGHKLKAKIIWLYLEFALKNRMSTLNGSHPNLPVENQKFKDFVLLRSEETYNDSSYHVFAINLNTQLNTYNLYHIKKRNFNKDVLKPCLQFSSDDIQRLQKYIGVRHNPVESFSLDHW</sequence>
<dbReference type="InterPro" id="IPR016191">
    <property type="entry name" value="Ribonuclease/ribotoxin"/>
</dbReference>
<name>N1JAR9_BLUG1</name>
<dbReference type="InParanoid" id="N1JAR9"/>
<evidence type="ECO:0000313" key="4">
    <source>
        <dbReference type="EMBL" id="CCU75017.1"/>
    </source>
</evidence>
<keyword evidence="1" id="KW-0540">Nuclease</keyword>
<keyword evidence="3" id="KW-0732">Signal</keyword>
<gene>
    <name evidence="4" type="ORF">BGHDH14_bgh01007</name>
</gene>
<comment type="caution">
    <text evidence="4">The sequence shown here is derived from an EMBL/GenBank/DDBJ whole genome shotgun (WGS) entry which is preliminary data.</text>
</comment>
<dbReference type="EMBL" id="CAUH01000848">
    <property type="protein sequence ID" value="CCU75017.1"/>
    <property type="molecule type" value="Genomic_DNA"/>
</dbReference>
<dbReference type="SUPFAM" id="SSF53933">
    <property type="entry name" value="Microbial ribonucleases"/>
    <property type="match status" value="1"/>
</dbReference>
<evidence type="ECO:0000256" key="3">
    <source>
        <dbReference type="SAM" id="SignalP"/>
    </source>
</evidence>